<gene>
    <name evidence="2" type="ORF">DDZ13_07055</name>
</gene>
<organism evidence="2 3">
    <name type="scientific">Coraliomargarita sinensis</name>
    <dbReference type="NCBI Taxonomy" id="2174842"/>
    <lineage>
        <taxon>Bacteria</taxon>
        <taxon>Pseudomonadati</taxon>
        <taxon>Verrucomicrobiota</taxon>
        <taxon>Opitutia</taxon>
        <taxon>Puniceicoccales</taxon>
        <taxon>Coraliomargaritaceae</taxon>
        <taxon>Coraliomargarita</taxon>
    </lineage>
</organism>
<dbReference type="AlphaFoldDB" id="A0A317ZFL7"/>
<keyword evidence="1" id="KW-0812">Transmembrane</keyword>
<dbReference type="RefSeq" id="WP_110130739.1">
    <property type="nucleotide sequence ID" value="NZ_QHJQ01000004.1"/>
</dbReference>
<evidence type="ECO:0000313" key="3">
    <source>
        <dbReference type="Proteomes" id="UP000247099"/>
    </source>
</evidence>
<dbReference type="Proteomes" id="UP000247099">
    <property type="component" value="Unassembled WGS sequence"/>
</dbReference>
<dbReference type="Pfam" id="PF19656">
    <property type="entry name" value="DUF6159"/>
    <property type="match status" value="1"/>
</dbReference>
<reference evidence="2 3" key="1">
    <citation type="submission" date="2018-05" db="EMBL/GenBank/DDBJ databases">
        <title>Coraliomargarita sinensis sp. nov., isolated from a marine solar saltern.</title>
        <authorList>
            <person name="Zhou L.Y."/>
        </authorList>
    </citation>
    <scope>NUCLEOTIDE SEQUENCE [LARGE SCALE GENOMIC DNA]</scope>
    <source>
        <strain evidence="2 3">WN38</strain>
    </source>
</reference>
<feature type="transmembrane region" description="Helical" evidence="1">
    <location>
        <begin position="229"/>
        <end position="251"/>
    </location>
</feature>
<keyword evidence="1" id="KW-0472">Membrane</keyword>
<accession>A0A317ZFL7</accession>
<dbReference type="OrthoDB" id="5637493at2"/>
<evidence type="ECO:0008006" key="4">
    <source>
        <dbReference type="Google" id="ProtNLM"/>
    </source>
</evidence>
<keyword evidence="3" id="KW-1185">Reference proteome</keyword>
<comment type="caution">
    <text evidence="2">The sequence shown here is derived from an EMBL/GenBank/DDBJ whole genome shotgun (WGS) entry which is preliminary data.</text>
</comment>
<feature type="transmembrane region" description="Helical" evidence="1">
    <location>
        <begin position="161"/>
        <end position="181"/>
    </location>
</feature>
<proteinExistence type="predicted"/>
<evidence type="ECO:0000256" key="1">
    <source>
        <dbReference type="SAM" id="Phobius"/>
    </source>
</evidence>
<protein>
    <recommendedName>
        <fullName evidence="4">Glycerophosphoryl diester phosphodiesterase membrane domain-containing protein</fullName>
    </recommendedName>
</protein>
<dbReference type="EMBL" id="QHJQ01000004">
    <property type="protein sequence ID" value="PXA04286.1"/>
    <property type="molecule type" value="Genomic_DNA"/>
</dbReference>
<feature type="transmembrane region" description="Helical" evidence="1">
    <location>
        <begin position="202"/>
        <end position="223"/>
    </location>
</feature>
<dbReference type="InParanoid" id="A0A317ZFL7"/>
<evidence type="ECO:0000313" key="2">
    <source>
        <dbReference type="EMBL" id="PXA04286.1"/>
    </source>
</evidence>
<feature type="transmembrane region" description="Helical" evidence="1">
    <location>
        <begin position="26"/>
        <end position="48"/>
    </location>
</feature>
<name>A0A317ZFL7_9BACT</name>
<keyword evidence="1" id="KW-1133">Transmembrane helix</keyword>
<feature type="transmembrane region" description="Helical" evidence="1">
    <location>
        <begin position="78"/>
        <end position="100"/>
    </location>
</feature>
<dbReference type="InterPro" id="IPR046157">
    <property type="entry name" value="DUF6159"/>
</dbReference>
<feature type="transmembrane region" description="Helical" evidence="1">
    <location>
        <begin position="121"/>
        <end position="141"/>
    </location>
</feature>
<sequence length="280" mass="30542">MIFRTWSRSWEFAKLSYSTLFDHKHLMVFPAISTTATILVLMSFLLPLEMTGQLDTWLASIDSEASGSEDPTMYVTAFLFYFCNYFCIVFFNTALIASVMDIFEGGQGRIGFGLKFAMKRIHAIFGWALVSACVGMILNALERNDKIGRIVASLLGSAWTALTYFVIPVIVAEGLGPVAAIKSSMNTLKKEWGTALMGNFSMGTFGFLLMLPVIGIGIVLGLYVSIPVALAICVPLGILAVLFSATADAVFKAYLYSFATGKTLPDNVDTLSMRGAFSQR</sequence>